<name>A0A286DR02_9GAMM</name>
<dbReference type="Proteomes" id="UP000219271">
    <property type="component" value="Unassembled WGS sequence"/>
</dbReference>
<dbReference type="RefSeq" id="WP_141400283.1">
    <property type="nucleotide sequence ID" value="NZ_OCMY01000003.1"/>
</dbReference>
<gene>
    <name evidence="1" type="ORF">SAMN06273570_4925</name>
</gene>
<keyword evidence="2" id="KW-1185">Reference proteome</keyword>
<sequence length="60" mass="6574">MTTYKGAGIVRRGNLYAGNYRNRKRENASGYIGSNPAAELLKCADAIDVGMNHPSLRFVD</sequence>
<dbReference type="AlphaFoldDB" id="A0A286DR02"/>
<accession>A0A286DR02</accession>
<dbReference type="EMBL" id="OCMY01000003">
    <property type="protein sequence ID" value="SOD61098.1"/>
    <property type="molecule type" value="Genomic_DNA"/>
</dbReference>
<reference evidence="2" key="1">
    <citation type="submission" date="2017-09" db="EMBL/GenBank/DDBJ databases">
        <authorList>
            <person name="Varghese N."/>
            <person name="Submissions S."/>
        </authorList>
    </citation>
    <scope>NUCLEOTIDE SEQUENCE [LARGE SCALE GENOMIC DNA]</scope>
    <source>
        <strain evidence="2">JKS000234</strain>
    </source>
</reference>
<proteinExistence type="predicted"/>
<evidence type="ECO:0000313" key="2">
    <source>
        <dbReference type="Proteomes" id="UP000219271"/>
    </source>
</evidence>
<evidence type="ECO:0000313" key="1">
    <source>
        <dbReference type="EMBL" id="SOD61098.1"/>
    </source>
</evidence>
<protein>
    <submittedName>
        <fullName evidence="1">Uncharacterized protein</fullName>
    </submittedName>
</protein>
<organism evidence="1 2">
    <name type="scientific">Candidatus Pantoea floridensis</name>
    <dbReference type="NCBI Taxonomy" id="1938870"/>
    <lineage>
        <taxon>Bacteria</taxon>
        <taxon>Pseudomonadati</taxon>
        <taxon>Pseudomonadota</taxon>
        <taxon>Gammaproteobacteria</taxon>
        <taxon>Enterobacterales</taxon>
        <taxon>Erwiniaceae</taxon>
        <taxon>Pantoea</taxon>
    </lineage>
</organism>